<gene>
    <name evidence="1" type="ORF">SAMN05444170_0227</name>
</gene>
<proteinExistence type="predicted"/>
<dbReference type="RefSeq" id="WP_072816075.1">
    <property type="nucleotide sequence ID" value="NZ_LT670849.1"/>
</dbReference>
<evidence type="ECO:0000313" key="2">
    <source>
        <dbReference type="Proteomes" id="UP000184096"/>
    </source>
</evidence>
<name>A0A1M7SUJ0_9BRAD</name>
<organism evidence="1 2">
    <name type="scientific">Bradyrhizobium erythrophlei</name>
    <dbReference type="NCBI Taxonomy" id="1437360"/>
    <lineage>
        <taxon>Bacteria</taxon>
        <taxon>Pseudomonadati</taxon>
        <taxon>Pseudomonadota</taxon>
        <taxon>Alphaproteobacteria</taxon>
        <taxon>Hyphomicrobiales</taxon>
        <taxon>Nitrobacteraceae</taxon>
        <taxon>Bradyrhizobium</taxon>
    </lineage>
</organism>
<dbReference type="EMBL" id="LT670849">
    <property type="protein sequence ID" value="SHN62068.1"/>
    <property type="molecule type" value="Genomic_DNA"/>
</dbReference>
<dbReference type="OrthoDB" id="8247678at2"/>
<dbReference type="AlphaFoldDB" id="A0A1M7SUJ0"/>
<dbReference type="Pfam" id="PF07369">
    <property type="entry name" value="DUF1488"/>
    <property type="match status" value="1"/>
</dbReference>
<dbReference type="Proteomes" id="UP000184096">
    <property type="component" value="Chromosome I"/>
</dbReference>
<sequence length="94" mass="10915">MALTRGSFNGYEFDRMVVLFSMVDGERMIPCAVSTSAMDDLEKAERVPPEQRELQFMRLRDRIEQRAAEKFVAREFEGTPPGIILRSLDFRKAR</sequence>
<evidence type="ECO:0008006" key="3">
    <source>
        <dbReference type="Google" id="ProtNLM"/>
    </source>
</evidence>
<evidence type="ECO:0000313" key="1">
    <source>
        <dbReference type="EMBL" id="SHN62068.1"/>
    </source>
</evidence>
<dbReference type="InterPro" id="IPR036692">
    <property type="entry name" value="Shew3726-like_sf"/>
</dbReference>
<dbReference type="SUPFAM" id="SSF160272">
    <property type="entry name" value="Shew3726-like"/>
    <property type="match status" value="1"/>
</dbReference>
<protein>
    <recommendedName>
        <fullName evidence="3">DUF1488 domain-containing protein</fullName>
    </recommendedName>
</protein>
<keyword evidence="2" id="KW-1185">Reference proteome</keyword>
<accession>A0A1M7SUJ0</accession>
<reference evidence="2" key="1">
    <citation type="submission" date="2016-11" db="EMBL/GenBank/DDBJ databases">
        <authorList>
            <person name="Varghese N."/>
            <person name="Submissions S."/>
        </authorList>
    </citation>
    <scope>NUCLEOTIDE SEQUENCE [LARGE SCALE GENOMIC DNA]</scope>
    <source>
        <strain evidence="2">GAS401</strain>
    </source>
</reference>
<dbReference type="InterPro" id="IPR009962">
    <property type="entry name" value="DUF1488"/>
</dbReference>